<comment type="caution">
    <text evidence="3">The sequence shown here is derived from an EMBL/GenBank/DDBJ whole genome shotgun (WGS) entry which is preliminary data.</text>
</comment>
<organism evidence="3 4">
    <name type="scientific">Protea cynaroides</name>
    <dbReference type="NCBI Taxonomy" id="273540"/>
    <lineage>
        <taxon>Eukaryota</taxon>
        <taxon>Viridiplantae</taxon>
        <taxon>Streptophyta</taxon>
        <taxon>Embryophyta</taxon>
        <taxon>Tracheophyta</taxon>
        <taxon>Spermatophyta</taxon>
        <taxon>Magnoliopsida</taxon>
        <taxon>Proteales</taxon>
        <taxon>Proteaceae</taxon>
        <taxon>Protea</taxon>
    </lineage>
</organism>
<dbReference type="SUPFAM" id="SSF55271">
    <property type="entry name" value="DNA repair protein MutS, domain I"/>
    <property type="match status" value="1"/>
</dbReference>
<feature type="compositionally biased region" description="Basic and acidic residues" evidence="1">
    <location>
        <begin position="24"/>
        <end position="41"/>
    </location>
</feature>
<dbReference type="EMBL" id="JAMYWD010000011">
    <property type="protein sequence ID" value="KAJ4954362.1"/>
    <property type="molecule type" value="Genomic_DNA"/>
</dbReference>
<proteinExistence type="predicted"/>
<dbReference type="Gene3D" id="3.40.1170.10">
    <property type="entry name" value="DNA repair protein MutS, domain I"/>
    <property type="match status" value="1"/>
</dbReference>
<dbReference type="Proteomes" id="UP001141806">
    <property type="component" value="Unassembled WGS sequence"/>
</dbReference>
<reference evidence="3" key="1">
    <citation type="journal article" date="2023" name="Plant J.">
        <title>The genome of the king protea, Protea cynaroides.</title>
        <authorList>
            <person name="Chang J."/>
            <person name="Duong T.A."/>
            <person name="Schoeman C."/>
            <person name="Ma X."/>
            <person name="Roodt D."/>
            <person name="Barker N."/>
            <person name="Li Z."/>
            <person name="Van de Peer Y."/>
            <person name="Mizrachi E."/>
        </authorList>
    </citation>
    <scope>NUCLEOTIDE SEQUENCE</scope>
    <source>
        <tissue evidence="3">Young leaves</tissue>
    </source>
</reference>
<name>A0A9Q0JWR3_9MAGN</name>
<gene>
    <name evidence="3" type="ORF">NE237_011145</name>
</gene>
<dbReference type="InterPro" id="IPR007695">
    <property type="entry name" value="DNA_mismatch_repair_MutS-lik_N"/>
</dbReference>
<sequence length="226" mass="26394">MREERGKQEYEVEARRRRRSRVVEKTENAVVLREREDERGEGKKKKTKQRGGEDGKHDSLLSISSLRKKSPLREKEIKFLLFTLLEKTTGVRQRKRRRERRGEKGEDEAERWITGVASESKCNFSRQDTILKLSYVQPAVYRGVFYKGKFYELYELDAEIGHKELDWKMTFSGVGKCRQVGISESGIDDAVQKLFAHGRQCEQLVQTKEALIRLKSSIEEDLPLDP</sequence>
<dbReference type="InterPro" id="IPR016151">
    <property type="entry name" value="DNA_mismatch_repair_MutS_N"/>
</dbReference>
<evidence type="ECO:0000256" key="1">
    <source>
        <dbReference type="SAM" id="MobiDB-lite"/>
    </source>
</evidence>
<evidence type="ECO:0000259" key="2">
    <source>
        <dbReference type="Pfam" id="PF01624"/>
    </source>
</evidence>
<protein>
    <recommendedName>
        <fullName evidence="2">DNA mismatch repair protein MutS-like N-terminal domain-containing protein</fullName>
    </recommendedName>
</protein>
<feature type="compositionally biased region" description="Basic and acidic residues" evidence="1">
    <location>
        <begin position="50"/>
        <end position="59"/>
    </location>
</feature>
<evidence type="ECO:0000313" key="3">
    <source>
        <dbReference type="EMBL" id="KAJ4954362.1"/>
    </source>
</evidence>
<dbReference type="Pfam" id="PF01624">
    <property type="entry name" value="MutS_I"/>
    <property type="match status" value="1"/>
</dbReference>
<dbReference type="AlphaFoldDB" id="A0A9Q0JWR3"/>
<dbReference type="GO" id="GO:0030983">
    <property type="term" value="F:mismatched DNA binding"/>
    <property type="evidence" value="ECO:0007669"/>
    <property type="project" value="InterPro"/>
</dbReference>
<accession>A0A9Q0JWR3</accession>
<dbReference type="GO" id="GO:0006298">
    <property type="term" value="P:mismatch repair"/>
    <property type="evidence" value="ECO:0007669"/>
    <property type="project" value="InterPro"/>
</dbReference>
<feature type="region of interest" description="Disordered" evidence="1">
    <location>
        <begin position="24"/>
        <end position="62"/>
    </location>
</feature>
<keyword evidence="4" id="KW-1185">Reference proteome</keyword>
<evidence type="ECO:0000313" key="4">
    <source>
        <dbReference type="Proteomes" id="UP001141806"/>
    </source>
</evidence>
<dbReference type="GO" id="GO:0005524">
    <property type="term" value="F:ATP binding"/>
    <property type="evidence" value="ECO:0007669"/>
    <property type="project" value="InterPro"/>
</dbReference>
<feature type="domain" description="DNA mismatch repair protein MutS-like N-terminal" evidence="2">
    <location>
        <begin position="144"/>
        <end position="210"/>
    </location>
</feature>
<dbReference type="OrthoDB" id="10252754at2759"/>